<accession>A0A0Q0VUI8</accession>
<evidence type="ECO:0000313" key="1">
    <source>
        <dbReference type="EMBL" id="KQB37499.1"/>
    </source>
</evidence>
<dbReference type="STRING" id="362413.RC62_2665"/>
<dbReference type="AlphaFoldDB" id="A0A0Q0VUI8"/>
<dbReference type="RefSeq" id="WP_055098237.1">
    <property type="nucleotide sequence ID" value="NZ_JRLF01000015.1"/>
</dbReference>
<proteinExistence type="predicted"/>
<dbReference type="Pfam" id="PF14107">
    <property type="entry name" value="DUF4280"/>
    <property type="match status" value="1"/>
</dbReference>
<gene>
    <name evidence="1" type="ORF">RC62_2665</name>
</gene>
<dbReference type="PATRIC" id="fig|362413.3.peg.2612"/>
<dbReference type="InterPro" id="IPR025460">
    <property type="entry name" value="DUF4280"/>
</dbReference>
<dbReference type="Proteomes" id="UP000050443">
    <property type="component" value="Unassembled WGS sequence"/>
</dbReference>
<organism evidence="1 2">
    <name type="scientific">Flavobacterium aquidurense</name>
    <dbReference type="NCBI Taxonomy" id="362413"/>
    <lineage>
        <taxon>Bacteria</taxon>
        <taxon>Pseudomonadati</taxon>
        <taxon>Bacteroidota</taxon>
        <taxon>Flavobacteriia</taxon>
        <taxon>Flavobacteriales</taxon>
        <taxon>Flavobacteriaceae</taxon>
        <taxon>Flavobacterium</taxon>
    </lineage>
</organism>
<evidence type="ECO:0000313" key="2">
    <source>
        <dbReference type="Proteomes" id="UP000050443"/>
    </source>
</evidence>
<name>A0A0Q0VUI8_9FLAO</name>
<dbReference type="OrthoDB" id="619618at2"/>
<reference evidence="1 2" key="1">
    <citation type="submission" date="2014-09" db="EMBL/GenBank/DDBJ databases">
        <title>Genome sequence of Flavobacterium aquidurense RC62.</title>
        <authorList>
            <person name="Kim J.F."/>
            <person name="Kwak M.-J."/>
        </authorList>
    </citation>
    <scope>NUCLEOTIDE SEQUENCE [LARGE SCALE GENOMIC DNA]</scope>
    <source>
        <strain evidence="1 2">RC62</strain>
    </source>
</reference>
<comment type="caution">
    <text evidence="1">The sequence shown here is derived from an EMBL/GenBank/DDBJ whole genome shotgun (WGS) entry which is preliminary data.</text>
</comment>
<protein>
    <submittedName>
        <fullName evidence="1">DUF4280 domain containing protein</fullName>
    </submittedName>
</protein>
<dbReference type="EMBL" id="JRLF01000015">
    <property type="protein sequence ID" value="KQB37499.1"/>
    <property type="molecule type" value="Genomic_DNA"/>
</dbReference>
<sequence>MPQKITESAQLKCDKGTTPSFLQVTSQDFSKADDKLIATEEDKKANENIRPFGSCKLKYYQTCNPQPINWQNTASKDTINEFKILTEKSTCLCSIGGKISIDNVGHSEKHGAE</sequence>